<evidence type="ECO:0000256" key="3">
    <source>
        <dbReference type="ARBA" id="ARBA00022679"/>
    </source>
</evidence>
<dbReference type="Pfam" id="PF00698">
    <property type="entry name" value="Acyl_transf_1"/>
    <property type="match status" value="1"/>
</dbReference>
<feature type="domain" description="Carrier" evidence="5">
    <location>
        <begin position="1401"/>
        <end position="1476"/>
    </location>
</feature>
<dbReference type="GO" id="GO:0004315">
    <property type="term" value="F:3-oxoacyl-[acyl-carrier-protein] synthase activity"/>
    <property type="evidence" value="ECO:0007669"/>
    <property type="project" value="InterPro"/>
</dbReference>
<dbReference type="InterPro" id="IPR014043">
    <property type="entry name" value="Acyl_transferase_dom"/>
</dbReference>
<keyword evidence="1" id="KW-0596">Phosphopantetheine</keyword>
<evidence type="ECO:0000259" key="6">
    <source>
        <dbReference type="PROSITE" id="PS52004"/>
    </source>
</evidence>
<dbReference type="CDD" id="cd00833">
    <property type="entry name" value="PKS"/>
    <property type="match status" value="1"/>
</dbReference>
<dbReference type="GO" id="GO:0044550">
    <property type="term" value="P:secondary metabolite biosynthetic process"/>
    <property type="evidence" value="ECO:0007669"/>
    <property type="project" value="UniProtKB-ARBA"/>
</dbReference>
<dbReference type="SMART" id="SM00822">
    <property type="entry name" value="PKS_KR"/>
    <property type="match status" value="1"/>
</dbReference>
<keyword evidence="7" id="KW-0560">Oxidoreductase</keyword>
<dbReference type="InterPro" id="IPR050091">
    <property type="entry name" value="PKS_NRPS_Biosynth_Enz"/>
</dbReference>
<dbReference type="SUPFAM" id="SSF51735">
    <property type="entry name" value="NAD(P)-binding Rossmann-fold domains"/>
    <property type="match status" value="1"/>
</dbReference>
<dbReference type="InterPro" id="IPR020806">
    <property type="entry name" value="PKS_PP-bd"/>
</dbReference>
<dbReference type="InterPro" id="IPR016039">
    <property type="entry name" value="Thiolase-like"/>
</dbReference>
<dbReference type="SMART" id="SM00823">
    <property type="entry name" value="PKS_PP"/>
    <property type="match status" value="1"/>
</dbReference>
<dbReference type="Pfam" id="PF00109">
    <property type="entry name" value="ketoacyl-synt"/>
    <property type="match status" value="1"/>
</dbReference>
<dbReference type="InterPro" id="IPR016036">
    <property type="entry name" value="Malonyl_transacylase_ACP-bd"/>
</dbReference>
<dbReference type="EC" id="1.1.3.15" evidence="7"/>
<dbReference type="Gene3D" id="3.40.47.10">
    <property type="match status" value="1"/>
</dbReference>
<dbReference type="SMART" id="SM00825">
    <property type="entry name" value="PKS_KS"/>
    <property type="match status" value="1"/>
</dbReference>
<dbReference type="GO" id="GO:0006633">
    <property type="term" value="P:fatty acid biosynthetic process"/>
    <property type="evidence" value="ECO:0007669"/>
    <property type="project" value="InterPro"/>
</dbReference>
<dbReference type="Pfam" id="PF02801">
    <property type="entry name" value="Ketoacyl-synt_C"/>
    <property type="match status" value="1"/>
</dbReference>
<dbReference type="SUPFAM" id="SSF55048">
    <property type="entry name" value="Probable ACP-binding domain of malonyl-CoA ACP transacylase"/>
    <property type="match status" value="1"/>
</dbReference>
<evidence type="ECO:0000256" key="4">
    <source>
        <dbReference type="SAM" id="MobiDB-lite"/>
    </source>
</evidence>
<dbReference type="Gene3D" id="3.40.50.1820">
    <property type="entry name" value="alpha/beta hydrolase"/>
    <property type="match status" value="1"/>
</dbReference>
<feature type="domain" description="Ketosynthase family 3 (KS3)" evidence="6">
    <location>
        <begin position="1"/>
        <end position="425"/>
    </location>
</feature>
<evidence type="ECO:0000313" key="7">
    <source>
        <dbReference type="EMBL" id="EET03067.1"/>
    </source>
</evidence>
<organism evidence="7">
    <name type="scientific">Burkholderia pseudomallei 1710a</name>
    <dbReference type="NCBI Taxonomy" id="320371"/>
    <lineage>
        <taxon>Bacteria</taxon>
        <taxon>Pseudomonadati</taxon>
        <taxon>Pseudomonadota</taxon>
        <taxon>Betaproteobacteria</taxon>
        <taxon>Burkholderiales</taxon>
        <taxon>Burkholderiaceae</taxon>
        <taxon>Burkholderia</taxon>
        <taxon>pseudomallei group</taxon>
    </lineage>
</organism>
<dbReference type="InterPro" id="IPR009081">
    <property type="entry name" value="PP-bd_ACP"/>
</dbReference>
<dbReference type="Pfam" id="PF16197">
    <property type="entry name" value="KAsynt_C_assoc"/>
    <property type="match status" value="1"/>
</dbReference>
<dbReference type="Gene3D" id="3.40.366.10">
    <property type="entry name" value="Malonyl-Coenzyme A Acyl Carrier Protein, domain 2"/>
    <property type="match status" value="1"/>
</dbReference>
<dbReference type="Gene3D" id="3.30.70.3290">
    <property type="match status" value="1"/>
</dbReference>
<dbReference type="InterPro" id="IPR016035">
    <property type="entry name" value="Acyl_Trfase/lysoPLipase"/>
</dbReference>
<dbReference type="GO" id="GO:0003973">
    <property type="term" value="F:(S)-2-hydroxy-acid oxidase activity"/>
    <property type="evidence" value="ECO:0007669"/>
    <property type="project" value="UniProtKB-EC"/>
</dbReference>
<dbReference type="PROSITE" id="PS52004">
    <property type="entry name" value="KS3_2"/>
    <property type="match status" value="1"/>
</dbReference>
<dbReference type="Pfam" id="PF08659">
    <property type="entry name" value="KR"/>
    <property type="match status" value="1"/>
</dbReference>
<dbReference type="InterPro" id="IPR036736">
    <property type="entry name" value="ACP-like_sf"/>
</dbReference>
<dbReference type="Proteomes" id="UP000001812">
    <property type="component" value="Chromosome II"/>
</dbReference>
<dbReference type="InterPro" id="IPR029058">
    <property type="entry name" value="AB_hydrolase_fold"/>
</dbReference>
<dbReference type="InterPro" id="IPR057326">
    <property type="entry name" value="KR_dom"/>
</dbReference>
<proteinExistence type="predicted"/>
<evidence type="ECO:0000259" key="5">
    <source>
        <dbReference type="PROSITE" id="PS50075"/>
    </source>
</evidence>
<protein>
    <submittedName>
        <fullName evidence="7">Polyketide synthase, type I</fullName>
        <ecNumber evidence="7">1.1.3.15</ecNumber>
    </submittedName>
</protein>
<dbReference type="InterPro" id="IPR014030">
    <property type="entry name" value="Ketoacyl_synth_N"/>
</dbReference>
<dbReference type="PANTHER" id="PTHR43775:SF51">
    <property type="entry name" value="INACTIVE PHENOLPHTHIOCEROL SYNTHESIS POLYKETIDE SYNTHASE TYPE I PKS1-RELATED"/>
    <property type="match status" value="1"/>
</dbReference>
<dbReference type="InterPro" id="IPR006162">
    <property type="entry name" value="Ppantetheine_attach_site"/>
</dbReference>
<dbReference type="GO" id="GO:0031177">
    <property type="term" value="F:phosphopantetheine binding"/>
    <property type="evidence" value="ECO:0007669"/>
    <property type="project" value="InterPro"/>
</dbReference>
<dbReference type="SUPFAM" id="SSF52151">
    <property type="entry name" value="FabD/lysophospholipase-like"/>
    <property type="match status" value="1"/>
</dbReference>
<gene>
    <name evidence="7" type="ORF">BURPS1710A_A0731</name>
</gene>
<dbReference type="InterPro" id="IPR032821">
    <property type="entry name" value="PKS_assoc"/>
</dbReference>
<feature type="compositionally biased region" description="Basic and acidic residues" evidence="4">
    <location>
        <begin position="1489"/>
        <end position="1498"/>
    </location>
</feature>
<dbReference type="InterPro" id="IPR018201">
    <property type="entry name" value="Ketoacyl_synth_AS"/>
</dbReference>
<dbReference type="InterPro" id="IPR013968">
    <property type="entry name" value="PKS_KR"/>
</dbReference>
<feature type="compositionally biased region" description="Basic residues" evidence="4">
    <location>
        <begin position="1511"/>
        <end position="1522"/>
    </location>
</feature>
<dbReference type="SUPFAM" id="SSF53901">
    <property type="entry name" value="Thiolase-like"/>
    <property type="match status" value="1"/>
</dbReference>
<dbReference type="PROSITE" id="PS00012">
    <property type="entry name" value="PHOSPHOPANTETHEINE"/>
    <property type="match status" value="1"/>
</dbReference>
<dbReference type="EMBL" id="CM000833">
    <property type="protein sequence ID" value="EET03067.1"/>
    <property type="molecule type" value="Genomic_DNA"/>
</dbReference>
<dbReference type="Pfam" id="PF00550">
    <property type="entry name" value="PP-binding"/>
    <property type="match status" value="1"/>
</dbReference>
<reference evidence="7" key="1">
    <citation type="submission" date="2009-05" db="EMBL/GenBank/DDBJ databases">
        <authorList>
            <person name="Harkins D.M."/>
            <person name="DeShazer D."/>
            <person name="Woods D.E."/>
            <person name="Brinkac L.M."/>
            <person name="Brown K.A."/>
            <person name="Hung G.C."/>
            <person name="Tuanyok A."/>
            <person name="Zhang B."/>
            <person name="Nierman W.C."/>
        </authorList>
    </citation>
    <scope>NUCLEOTIDE SEQUENCE [LARGE SCALE GENOMIC DNA]</scope>
    <source>
        <strain evidence="7">1710a</strain>
    </source>
</reference>
<dbReference type="InterPro" id="IPR001227">
    <property type="entry name" value="Ac_transferase_dom_sf"/>
</dbReference>
<dbReference type="InterPro" id="IPR020841">
    <property type="entry name" value="PKS_Beta-ketoAc_synthase_dom"/>
</dbReference>
<dbReference type="PROSITE" id="PS50075">
    <property type="entry name" value="CARRIER"/>
    <property type="match status" value="1"/>
</dbReference>
<feature type="region of interest" description="Disordered" evidence="4">
    <location>
        <begin position="1474"/>
        <end position="1530"/>
    </location>
</feature>
<sequence>MEQVALIGSRLRLPGADTVDAFWQNVLAGRDCIDSLSDAQLLAAGVDPAFSGLPDYVKRAGVLADVDRFDYRFFGYTFREAQAIDPQQRVLLTLAHQLLEQVGAPGRDVGVYTSVGFPHYLLNNLSTQPPGRVALSDVVFGNSGDCASTRIAYKLDLHGPAMSIQSGCSSALMALHNARIAILTGQCRMALVGAAAIRTPQTEGYLYQRDGVLAKDGVCRPFDARASGTVFTNGAVVLALKALSAAQRDGDDIIGVIRGSAINNDGQRKSGYTAPSVAGQSEAIRRAYERSGIGPETIGYVETHGTGTALGDPIEIQALKDAYGGDAGVGARARCALGSTKANIGHTDVAAGLAGVLKAALCVKHAIKPPLAGFERANPNLPLDGSPFYIPSTPEPWPNAEGQPRRAAVSALGVGGSNAHVILEQAPQRDLSRCVDTGPLLMSAQTPHALDALDAQYDDAFARQVLPRGDACYTSQLFRRHLPEKRAFVFDAAGRRRRVAPSGDWRHAHAALLFPGQGTQYAGMGRALYARGGQFRATFDDCADRFVREGCADPRELLNADDARIRDTAVLQPYLFTLEYALGATLLAMRLPVAAAIGHSLGEYVAATLAGVFDLADAIAIVAIRARIMSRAPRGAMLAVLAEEARVTAFLDEALSLCAVNSDTSCVVGGTEQAIDALAARLAGAGLASVRLQTSHAFHSHLMEASSREFAAAFDGVPLRAPRFPIVSNLDGRADLPERFATAGYWVDHLRRPVRFNDGLATLASLVPFGAWVEAGPGKSIANTLARMPLTEVACLSTMLPGSETALFDTLAAQCWANGIEIDWTPLYGDTRGNVVPLVPHPLDEISCWIDAPAKRAVAGEAPEYEKQGDIDQWFYEYDWAPVQPDGEAAPGHAAARAPIADSVLLIGDASRDAARLAERVAQDAESFFVVDGAHPQALDGALATVAAQAAAKRVRISRVLIVVPSRRGGADTQADGARDESGCALDAMLAMQRTFDALRNALPGKLDVALIALSGARGDGGEPSVASAWIDSFATVVHQEFSRVVCRAVHVDAAPAAGEADDAAARRCTIDTLAHACLRHPGRFLRIRDGRLIERGLKRGGARAANAHLAPDAPDATPKSPRTVLVVGGAGNVGMIYATFFATVVGADVAIVSRRARAFADSLRDPSAATDRALRRRKALYERMVAAGGRIMFVDADATDPRQLERAARSVADAFGSLDLVVHAAGAPADMHYRTFDDTDVAYLDALVSPKLDVCANLHALTRSLRIARVMIVSSISATLGGIGLYGYAASHSLLNAYAQSASSAACRWTVIDWDAWEFFKDTRDEANDDVGIDHYAISEQEGLSVLERLHALGWPAHIVVASGDLIQRYRNWVLSERDDTPAAAQIVAPRPLLKDELVAPRTGTEAALAKLWSECIGVEPVGVRDNFFELGGHSLIALKLVDRINQTLDWDLSAVDMFKFPTIERLADANAAHAPGDADDAGAPHGAGHDARDDAPRPPAQPDAGAHADRRRRHYYQSRKHSMESKSE</sequence>
<dbReference type="SUPFAM" id="SSF47336">
    <property type="entry name" value="ACP-like"/>
    <property type="match status" value="1"/>
</dbReference>
<name>A0A0E1W095_BURPE</name>
<keyword evidence="2" id="KW-0597">Phosphoprotein</keyword>
<evidence type="ECO:0000256" key="2">
    <source>
        <dbReference type="ARBA" id="ARBA00022553"/>
    </source>
</evidence>
<dbReference type="GO" id="GO:0004312">
    <property type="term" value="F:fatty acid synthase activity"/>
    <property type="evidence" value="ECO:0007669"/>
    <property type="project" value="TreeGrafter"/>
</dbReference>
<dbReference type="FunFam" id="1.10.1200.10:FF:000016">
    <property type="entry name" value="Non-ribosomal peptide synthase"/>
    <property type="match status" value="1"/>
</dbReference>
<dbReference type="Gene3D" id="3.40.50.720">
    <property type="entry name" value="NAD(P)-binding Rossmann-like Domain"/>
    <property type="match status" value="1"/>
</dbReference>
<dbReference type="SMART" id="SM00827">
    <property type="entry name" value="PKS_AT"/>
    <property type="match status" value="1"/>
</dbReference>
<keyword evidence="3" id="KW-0808">Transferase</keyword>
<dbReference type="InterPro" id="IPR014031">
    <property type="entry name" value="Ketoacyl_synth_C"/>
</dbReference>
<dbReference type="RefSeq" id="WP_004528409.1">
    <property type="nucleotide sequence ID" value="NZ_CM000833.1"/>
</dbReference>
<feature type="compositionally biased region" description="Low complexity" evidence="4">
    <location>
        <begin position="1474"/>
        <end position="1488"/>
    </location>
</feature>
<dbReference type="InterPro" id="IPR036291">
    <property type="entry name" value="NAD(P)-bd_dom_sf"/>
</dbReference>
<dbReference type="HOGENOM" id="CLU_000022_35_4_4"/>
<dbReference type="PANTHER" id="PTHR43775">
    <property type="entry name" value="FATTY ACID SYNTHASE"/>
    <property type="match status" value="1"/>
</dbReference>
<dbReference type="PROSITE" id="PS00606">
    <property type="entry name" value="KS3_1"/>
    <property type="match status" value="1"/>
</dbReference>
<accession>A0A0E1W095</accession>
<evidence type="ECO:0000256" key="1">
    <source>
        <dbReference type="ARBA" id="ARBA00022450"/>
    </source>
</evidence>